<feature type="chain" id="PRO_5010211102" description="Neuromedin U" evidence="1">
    <location>
        <begin position="24"/>
        <end position="262"/>
    </location>
</feature>
<sequence>MKRAGFTLAALLLAASWGRAALAQSESGQNDANNPLTPKITFNIHDYYVPKLTDVPDEDANQLLFRGLIPHKTFGRGQLLRFTLPLVTTPTASGHATAFGDLTLMDIIPFKSGKMELGVGPLLVAPIAGKHVTGSGKWQAGAVGLLIAPQKWGLIGSLLTYQHSFAGDDDRPETSLMTFQPLLIYNLPKGFYMRSTGTWTFDLEKAGDYIPLGLGVGKVWQVGKTTINGFVEPQYSVWTNGAGTPQWQIFVGLNFQFALAAK</sequence>
<proteinExistence type="predicted"/>
<evidence type="ECO:0000313" key="3">
    <source>
        <dbReference type="Proteomes" id="UP000179467"/>
    </source>
</evidence>
<keyword evidence="1" id="KW-0732">Signal</keyword>
<evidence type="ECO:0000256" key="1">
    <source>
        <dbReference type="SAM" id="SignalP"/>
    </source>
</evidence>
<protein>
    <recommendedName>
        <fullName evidence="4">Neuromedin U</fullName>
    </recommendedName>
</protein>
<dbReference type="Proteomes" id="UP000179467">
    <property type="component" value="Unassembled WGS sequence"/>
</dbReference>
<feature type="signal peptide" evidence="1">
    <location>
        <begin position="1"/>
        <end position="23"/>
    </location>
</feature>
<dbReference type="AlphaFoldDB" id="A0A1S1HGY4"/>
<evidence type="ECO:0000313" key="2">
    <source>
        <dbReference type="EMBL" id="OHT21504.1"/>
    </source>
</evidence>
<organism evidence="2 3">
    <name type="scientific">Edaphosphingomonas haloaromaticamans</name>
    <dbReference type="NCBI Taxonomy" id="653954"/>
    <lineage>
        <taxon>Bacteria</taxon>
        <taxon>Pseudomonadati</taxon>
        <taxon>Pseudomonadota</taxon>
        <taxon>Alphaproteobacteria</taxon>
        <taxon>Sphingomonadales</taxon>
        <taxon>Rhizorhabdaceae</taxon>
        <taxon>Edaphosphingomonas</taxon>
    </lineage>
</organism>
<gene>
    <name evidence="2" type="ORF">BHE75_03512</name>
</gene>
<comment type="caution">
    <text evidence="2">The sequence shown here is derived from an EMBL/GenBank/DDBJ whole genome shotgun (WGS) entry which is preliminary data.</text>
</comment>
<dbReference type="RefSeq" id="WP_015458095.1">
    <property type="nucleotide sequence ID" value="NZ_MIPT01000001.1"/>
</dbReference>
<dbReference type="OrthoDB" id="9809066at2"/>
<keyword evidence="3" id="KW-1185">Reference proteome</keyword>
<accession>A0A1S1HGY4</accession>
<reference evidence="2 3" key="1">
    <citation type="submission" date="2016-09" db="EMBL/GenBank/DDBJ databases">
        <title>Metabolic pathway, cell adaptation mechanisms and a novel monoxygenase revealed through proteogenomic-transcription analysis of a Sphingomonas haloaromaticamans strain degrading the fungicide ortho-phenylphenol.</title>
        <authorList>
            <person name="Perruchon C."/>
            <person name="Papadopoulou E.S."/>
            <person name="Rousidou C."/>
            <person name="Vasileiadis S."/>
            <person name="Tanou G."/>
            <person name="Amoutzias G."/>
            <person name="Molassiotis A."/>
            <person name="Karpouzas D.G."/>
        </authorList>
    </citation>
    <scope>NUCLEOTIDE SEQUENCE [LARGE SCALE GENOMIC DNA]</scope>
    <source>
        <strain evidence="2 3">P3</strain>
    </source>
</reference>
<dbReference type="EMBL" id="MIPT01000001">
    <property type="protein sequence ID" value="OHT21504.1"/>
    <property type="molecule type" value="Genomic_DNA"/>
</dbReference>
<name>A0A1S1HGY4_9SPHN</name>
<evidence type="ECO:0008006" key="4">
    <source>
        <dbReference type="Google" id="ProtNLM"/>
    </source>
</evidence>